<dbReference type="KEGG" id="pca:Pcar_2841"/>
<dbReference type="GO" id="GO:0016791">
    <property type="term" value="F:phosphatase activity"/>
    <property type="evidence" value="ECO:0007669"/>
    <property type="project" value="TreeGrafter"/>
</dbReference>
<organism evidence="4 5">
    <name type="scientific">Syntrophotalea carbinolica (strain DSM 2380 / NBRC 103641 / GraBd1)</name>
    <name type="common">Pelobacter carbinolicus</name>
    <dbReference type="NCBI Taxonomy" id="338963"/>
    <lineage>
        <taxon>Bacteria</taxon>
        <taxon>Pseudomonadati</taxon>
        <taxon>Thermodesulfobacteriota</taxon>
        <taxon>Desulfuromonadia</taxon>
        <taxon>Desulfuromonadales</taxon>
        <taxon>Syntrophotaleaceae</taxon>
        <taxon>Syntrophotalea</taxon>
    </lineage>
</organism>
<evidence type="ECO:0000313" key="4">
    <source>
        <dbReference type="EMBL" id="ABA90076.2"/>
    </source>
</evidence>
<dbReference type="Pfam" id="PF22741">
    <property type="entry name" value="PTP-NADK"/>
    <property type="match status" value="1"/>
</dbReference>
<gene>
    <name evidence="4" type="ordered locus">Pcar_2841</name>
</gene>
<dbReference type="RefSeq" id="WP_011342623.1">
    <property type="nucleotide sequence ID" value="NC_007498.2"/>
</dbReference>
<accession>Q3A0N1</accession>
<dbReference type="InterPro" id="IPR029021">
    <property type="entry name" value="Prot-tyrosine_phosphatase-like"/>
</dbReference>
<dbReference type="InterPro" id="IPR055214">
    <property type="entry name" value="PTP-NADK"/>
</dbReference>
<keyword evidence="5" id="KW-1185">Reference proteome</keyword>
<evidence type="ECO:0000256" key="2">
    <source>
        <dbReference type="SAM" id="SignalP"/>
    </source>
</evidence>
<feature type="chain" id="PRO_5004223657" evidence="2">
    <location>
        <begin position="29"/>
        <end position="706"/>
    </location>
</feature>
<reference evidence="4 5" key="2">
    <citation type="journal article" date="2012" name="BMC Genomics">
        <title>The genome of Pelobacter carbinolicus reveals surprising metabolic capabilities and physiological features.</title>
        <authorList>
            <person name="Aklujkar M."/>
            <person name="Haveman S.A."/>
            <person name="Didonato R.Jr."/>
            <person name="Chertkov O."/>
            <person name="Han C.S."/>
            <person name="Land M.L."/>
            <person name="Brown P."/>
            <person name="Lovley D.R."/>
        </authorList>
    </citation>
    <scope>NUCLEOTIDE SEQUENCE [LARGE SCALE GENOMIC DNA]</scope>
    <source>
        <strain evidence="5">DSM 2380 / NBRC 103641 / GraBd1</strain>
    </source>
</reference>
<dbReference type="SUPFAM" id="SSF54001">
    <property type="entry name" value="Cysteine proteinases"/>
    <property type="match status" value="1"/>
</dbReference>
<dbReference type="eggNOG" id="COG2365">
    <property type="taxonomic scope" value="Bacteria"/>
</dbReference>
<keyword evidence="2" id="KW-0732">Signal</keyword>
<evidence type="ECO:0000256" key="1">
    <source>
        <dbReference type="ARBA" id="ARBA00009580"/>
    </source>
</evidence>
<dbReference type="PROSITE" id="PS50056">
    <property type="entry name" value="TYR_PHOSPHATASE_2"/>
    <property type="match status" value="1"/>
</dbReference>
<dbReference type="PROSITE" id="PS00383">
    <property type="entry name" value="TYR_PHOSPHATASE_1"/>
    <property type="match status" value="1"/>
</dbReference>
<dbReference type="AlphaFoldDB" id="Q3A0N1"/>
<dbReference type="Gene3D" id="3.90.1720.10">
    <property type="entry name" value="endopeptidase domain like (from Nostoc punctiforme)"/>
    <property type="match status" value="1"/>
</dbReference>
<feature type="signal peptide" evidence="2">
    <location>
        <begin position="1"/>
        <end position="28"/>
    </location>
</feature>
<sequence length="706" mass="79693">MSLLSKKQVMNLILVVAGCFILIHSASAADSADNRPACWAQPIKLDGVPNLHKLDENLYRSAQPTATGMKNLEQMGIKTVLNLRSFHSDRKAIGNTGLGYEHLYMKAWHPEREDIIRFLRIVTDPERSPLLVHCLHGADRTGTMCAVYRIVVQGWTKEQALREMTEGGFNFHSIFDNLPDWIQKLDVESLRKEAGIDRSVAKEGAQKCICNRTDAEVDRPVSAKITRCSYNQDRAALTRLRGNLFHLAKEIRCRSDLFSPRPETDATLLKPEMRGQILSLWYPLLENYLALDALAEKYVDFHRFENKNARNRAFHLLRGVFLTQYRIALQILPLLEQNPVVDTILNEGDEGMGLPLGGYAQFKYQYLNMVKAGRYAALETVARAFDAPEDTCLQQWAAQDSRVILDAGKGPGPLMTLENGLAIVKDFGHASWLPVQKEVAEWMGHTKVWRPHQYLIRPEQIENLSQNLEPGDILLERREWYLTNVGIPGFWTHAALYIGTPEQRLALSQDPQVKDWLGQMGVQSLDALIRQRYPAAFAGMQQPYQDGHLPQVIEAISAGVSLTSLNYSATCDSLAVLRPRLSKADRAAAVVRAMRYHARPYDYAFDFASDKSLVCTELVVKSYLPGESKQGLDLPLENVMGQMITPANAFVRQFDRSFGTARQQMDLVVFLDGDEKDAVATTSDIAAFRASWRRPKWHVLVQNTKN</sequence>
<dbReference type="SUPFAM" id="SSF52799">
    <property type="entry name" value="(Phosphotyrosine protein) phosphatases II"/>
    <property type="match status" value="1"/>
</dbReference>
<dbReference type="Pfam" id="PF05708">
    <property type="entry name" value="Peptidase_C92"/>
    <property type="match status" value="1"/>
</dbReference>
<dbReference type="InterPro" id="IPR000387">
    <property type="entry name" value="Tyr_Pase_dom"/>
</dbReference>
<dbReference type="InterPro" id="IPR038765">
    <property type="entry name" value="Papain-like_cys_pep_sf"/>
</dbReference>
<dbReference type="OrthoDB" id="195541at2"/>
<proteinExistence type="inferred from homology"/>
<dbReference type="PANTHER" id="PTHR31126:SF72">
    <property type="entry name" value="DUAL SPECIFICITY PROTEIN PHOSPHATASE TPBA"/>
    <property type="match status" value="1"/>
</dbReference>
<protein>
    <submittedName>
        <fullName evidence="4">Protein serine/threonine/tyrosine phosphatase, putative</fullName>
    </submittedName>
</protein>
<dbReference type="PANTHER" id="PTHR31126">
    <property type="entry name" value="TYROSINE-PROTEIN PHOSPHATASE"/>
    <property type="match status" value="1"/>
</dbReference>
<feature type="domain" description="Tyrosine specific protein phosphatases" evidence="3">
    <location>
        <begin position="113"/>
        <end position="164"/>
    </location>
</feature>
<dbReference type="PROSITE" id="PS51257">
    <property type="entry name" value="PROKAR_LIPOPROTEIN"/>
    <property type="match status" value="1"/>
</dbReference>
<name>Q3A0N1_SYNC1</name>
<dbReference type="HOGENOM" id="CLU_390729_0_0_7"/>
<dbReference type="InterPro" id="IPR003595">
    <property type="entry name" value="Tyr_Pase_cat"/>
</dbReference>
<dbReference type="Proteomes" id="UP000002534">
    <property type="component" value="Chromosome"/>
</dbReference>
<dbReference type="SMART" id="SM00404">
    <property type="entry name" value="PTPc_motif"/>
    <property type="match status" value="1"/>
</dbReference>
<dbReference type="eggNOG" id="COG3863">
    <property type="taxonomic scope" value="Bacteria"/>
</dbReference>
<reference evidence="5" key="1">
    <citation type="submission" date="2005-10" db="EMBL/GenBank/DDBJ databases">
        <title>Complete sequence of Pelobacter carbinolicus DSM 2380.</title>
        <authorList>
            <person name="Copeland A."/>
            <person name="Lucas S."/>
            <person name="Lapidus A."/>
            <person name="Barry K."/>
            <person name="Detter J.C."/>
            <person name="Glavina T."/>
            <person name="Hammon N."/>
            <person name="Israni S."/>
            <person name="Pitluck S."/>
            <person name="Chertkov O."/>
            <person name="Schmutz J."/>
            <person name="Larimer F."/>
            <person name="Land M."/>
            <person name="Kyrpides N."/>
            <person name="Ivanova N."/>
            <person name="Richardson P."/>
        </authorList>
    </citation>
    <scope>NUCLEOTIDE SEQUENCE [LARGE SCALE GENOMIC DNA]</scope>
    <source>
        <strain evidence="5">DSM 2380 / NBRC 103641 / GraBd1</strain>
    </source>
</reference>
<evidence type="ECO:0000259" key="3">
    <source>
        <dbReference type="PROSITE" id="PS50056"/>
    </source>
</evidence>
<dbReference type="STRING" id="338963.Pcar_2841"/>
<dbReference type="Gene3D" id="3.90.190.10">
    <property type="entry name" value="Protein tyrosine phosphatase superfamily"/>
    <property type="match status" value="1"/>
</dbReference>
<dbReference type="InterPro" id="IPR016130">
    <property type="entry name" value="Tyr_Pase_AS"/>
</dbReference>
<dbReference type="EMBL" id="CP000142">
    <property type="protein sequence ID" value="ABA90076.2"/>
    <property type="molecule type" value="Genomic_DNA"/>
</dbReference>
<evidence type="ECO:0000313" key="5">
    <source>
        <dbReference type="Proteomes" id="UP000002534"/>
    </source>
</evidence>
<dbReference type="InterPro" id="IPR024453">
    <property type="entry name" value="Peptidase_C92"/>
</dbReference>
<comment type="similarity">
    <text evidence="1">Belongs to the protein-tyrosine phosphatase family.</text>
</comment>